<sequence length="59" mass="6860">MKKEFVQLPNGHFCGGNCATCVYWDASRLDSNGRGFCGWYSHWYSPRERQGCASYKKKF</sequence>
<reference evidence="1" key="2">
    <citation type="journal article" date="2021" name="PeerJ">
        <title>Extensive microbial diversity within the chicken gut microbiome revealed by metagenomics and culture.</title>
        <authorList>
            <person name="Gilroy R."/>
            <person name="Ravi A."/>
            <person name="Getino M."/>
            <person name="Pursley I."/>
            <person name="Horton D.L."/>
            <person name="Alikhan N.F."/>
            <person name="Baker D."/>
            <person name="Gharbi K."/>
            <person name="Hall N."/>
            <person name="Watson M."/>
            <person name="Adriaenssens E.M."/>
            <person name="Foster-Nyarko E."/>
            <person name="Jarju S."/>
            <person name="Secka A."/>
            <person name="Antonio M."/>
            <person name="Oren A."/>
            <person name="Chaudhuri R.R."/>
            <person name="La Ragione R."/>
            <person name="Hildebrand F."/>
            <person name="Pallen M.J."/>
        </authorList>
    </citation>
    <scope>NUCLEOTIDE SEQUENCE</scope>
    <source>
        <strain evidence="1">CHK176-6737</strain>
    </source>
</reference>
<dbReference type="AlphaFoldDB" id="A0A9D1MT04"/>
<organism evidence="1 2">
    <name type="scientific">Candidatus Scybalenecus merdavium</name>
    <dbReference type="NCBI Taxonomy" id="2840939"/>
    <lineage>
        <taxon>Bacteria</taxon>
        <taxon>Bacillati</taxon>
        <taxon>Bacillota</taxon>
        <taxon>Clostridia</taxon>
        <taxon>Eubacteriales</taxon>
        <taxon>Oscillospiraceae</taxon>
        <taxon>Oscillospiraceae incertae sedis</taxon>
        <taxon>Candidatus Scybalenecus</taxon>
    </lineage>
</organism>
<gene>
    <name evidence="1" type="ORF">IAD23_00895</name>
</gene>
<proteinExistence type="predicted"/>
<dbReference type="EMBL" id="DVNM01000005">
    <property type="protein sequence ID" value="HIU68498.1"/>
    <property type="molecule type" value="Genomic_DNA"/>
</dbReference>
<reference evidence="1" key="1">
    <citation type="submission" date="2020-10" db="EMBL/GenBank/DDBJ databases">
        <authorList>
            <person name="Gilroy R."/>
        </authorList>
    </citation>
    <scope>NUCLEOTIDE SEQUENCE</scope>
    <source>
        <strain evidence="1">CHK176-6737</strain>
    </source>
</reference>
<name>A0A9D1MT04_9FIRM</name>
<evidence type="ECO:0000313" key="2">
    <source>
        <dbReference type="Proteomes" id="UP000824125"/>
    </source>
</evidence>
<comment type="caution">
    <text evidence="1">The sequence shown here is derived from an EMBL/GenBank/DDBJ whole genome shotgun (WGS) entry which is preliminary data.</text>
</comment>
<accession>A0A9D1MT04</accession>
<dbReference type="Proteomes" id="UP000824125">
    <property type="component" value="Unassembled WGS sequence"/>
</dbReference>
<evidence type="ECO:0000313" key="1">
    <source>
        <dbReference type="EMBL" id="HIU68498.1"/>
    </source>
</evidence>
<protein>
    <submittedName>
        <fullName evidence="1">Uncharacterized protein</fullName>
    </submittedName>
</protein>